<dbReference type="GO" id="GO:1902584">
    <property type="term" value="P:positive regulation of response to water deprivation"/>
    <property type="evidence" value="ECO:0007669"/>
    <property type="project" value="UniProtKB-ARBA"/>
</dbReference>
<dbReference type="FunFam" id="1.10.10.60:FF:000355">
    <property type="entry name" value="Transcription factor MYB124"/>
    <property type="match status" value="1"/>
</dbReference>
<accession>A0A6V8HHS7</accession>
<dbReference type="InterPro" id="IPR017930">
    <property type="entry name" value="Myb_dom"/>
</dbReference>
<keyword evidence="4" id="KW-0539">Nucleus</keyword>
<dbReference type="GO" id="GO:0000978">
    <property type="term" value="F:RNA polymerase II cis-regulatory region sequence-specific DNA binding"/>
    <property type="evidence" value="ECO:0007669"/>
    <property type="project" value="TreeGrafter"/>
</dbReference>
<dbReference type="InterPro" id="IPR001005">
    <property type="entry name" value="SANT/Myb"/>
</dbReference>
<evidence type="ECO:0000256" key="5">
    <source>
        <dbReference type="SAM" id="MobiDB-lite"/>
    </source>
</evidence>
<dbReference type="GO" id="GO:0050891">
    <property type="term" value="P:multicellular organismal-level water homeostasis"/>
    <property type="evidence" value="ECO:0007669"/>
    <property type="project" value="UniProtKB-ARBA"/>
</dbReference>
<dbReference type="GO" id="GO:1901002">
    <property type="term" value="P:positive regulation of response to salt stress"/>
    <property type="evidence" value="ECO:0007669"/>
    <property type="project" value="UniProtKB-ARBA"/>
</dbReference>
<feature type="region of interest" description="Disordered" evidence="5">
    <location>
        <begin position="135"/>
        <end position="158"/>
    </location>
</feature>
<comment type="subcellular location">
    <subcellularLocation>
        <location evidence="1">Nucleus</location>
    </subcellularLocation>
</comment>
<dbReference type="CDD" id="cd00167">
    <property type="entry name" value="SANT"/>
    <property type="match status" value="2"/>
</dbReference>
<evidence type="ECO:0000256" key="1">
    <source>
        <dbReference type="ARBA" id="ARBA00004123"/>
    </source>
</evidence>
<dbReference type="GO" id="GO:0000981">
    <property type="term" value="F:DNA-binding transcription factor activity, RNA polymerase II-specific"/>
    <property type="evidence" value="ECO:0007669"/>
    <property type="project" value="TreeGrafter"/>
</dbReference>
<protein>
    <submittedName>
        <fullName evidence="8">Myb family conidiophore development protein</fullName>
    </submittedName>
</protein>
<dbReference type="GO" id="GO:2000037">
    <property type="term" value="P:regulation of stomatal complex patterning"/>
    <property type="evidence" value="ECO:0007669"/>
    <property type="project" value="UniProtKB-ARBA"/>
</dbReference>
<feature type="domain" description="HTH myb-type" evidence="7">
    <location>
        <begin position="2"/>
        <end position="57"/>
    </location>
</feature>
<comment type="caution">
    <text evidence="8">The sequence shown here is derived from an EMBL/GenBank/DDBJ whole genome shotgun (WGS) entry which is preliminary data.</text>
</comment>
<dbReference type="GO" id="GO:0005634">
    <property type="term" value="C:nucleus"/>
    <property type="evidence" value="ECO:0007669"/>
    <property type="project" value="UniProtKB-SubCell"/>
</dbReference>
<dbReference type="SMART" id="SM00717">
    <property type="entry name" value="SANT"/>
    <property type="match status" value="2"/>
</dbReference>
<proteinExistence type="predicted"/>
<keyword evidence="2" id="KW-0677">Repeat</keyword>
<feature type="domain" description="HTH myb-type" evidence="7">
    <location>
        <begin position="58"/>
        <end position="108"/>
    </location>
</feature>
<dbReference type="AlphaFoldDB" id="A0A6V8HHS7"/>
<reference evidence="9" key="1">
    <citation type="journal article" date="2015" name="Genome Announc.">
        <title>Draft genome sequence of Talaromyces cellulolyticus strain Y-94, a source of lignocellulosic biomass-degrading enzymes.</title>
        <authorList>
            <person name="Fujii T."/>
            <person name="Koike H."/>
            <person name="Sawayama S."/>
            <person name="Yano S."/>
            <person name="Inoue H."/>
        </authorList>
    </citation>
    <scope>NUCLEOTIDE SEQUENCE [LARGE SCALE GENOMIC DNA]</scope>
    <source>
        <strain evidence="9">Y-94</strain>
    </source>
</reference>
<dbReference type="InterPro" id="IPR009057">
    <property type="entry name" value="Homeodomain-like_sf"/>
</dbReference>
<evidence type="ECO:0000313" key="8">
    <source>
        <dbReference type="EMBL" id="GAM37784.1"/>
    </source>
</evidence>
<keyword evidence="9" id="KW-1185">Reference proteome</keyword>
<dbReference type="PROSITE" id="PS50090">
    <property type="entry name" value="MYB_LIKE"/>
    <property type="match status" value="2"/>
</dbReference>
<dbReference type="InterPro" id="IPR050560">
    <property type="entry name" value="MYB_TF"/>
</dbReference>
<feature type="region of interest" description="Disordered" evidence="5">
    <location>
        <begin position="198"/>
        <end position="239"/>
    </location>
</feature>
<dbReference type="GO" id="GO:1902806">
    <property type="term" value="P:regulation of cell cycle G1/S phase transition"/>
    <property type="evidence" value="ECO:0007669"/>
    <property type="project" value="UniProtKB-ARBA"/>
</dbReference>
<gene>
    <name evidence="8" type="ORF">TCE0_033f08001</name>
</gene>
<dbReference type="GO" id="GO:0045944">
    <property type="term" value="P:positive regulation of transcription by RNA polymerase II"/>
    <property type="evidence" value="ECO:0007669"/>
    <property type="project" value="TreeGrafter"/>
</dbReference>
<keyword evidence="3" id="KW-0238">DNA-binding</keyword>
<dbReference type="Gene3D" id="1.10.10.60">
    <property type="entry name" value="Homeodomain-like"/>
    <property type="match status" value="2"/>
</dbReference>
<name>A0A6V8HHS7_TALPI</name>
<evidence type="ECO:0000256" key="2">
    <source>
        <dbReference type="ARBA" id="ARBA00022737"/>
    </source>
</evidence>
<evidence type="ECO:0000313" key="9">
    <source>
        <dbReference type="Proteomes" id="UP000053095"/>
    </source>
</evidence>
<dbReference type="SUPFAM" id="SSF46689">
    <property type="entry name" value="Homeodomain-like"/>
    <property type="match status" value="1"/>
</dbReference>
<feature type="compositionally biased region" description="Polar residues" evidence="5">
    <location>
        <begin position="220"/>
        <end position="235"/>
    </location>
</feature>
<feature type="region of interest" description="Disordered" evidence="5">
    <location>
        <begin position="299"/>
        <end position="322"/>
    </location>
</feature>
<dbReference type="PROSITE" id="PS51294">
    <property type="entry name" value="HTH_MYB"/>
    <property type="match status" value="2"/>
</dbReference>
<dbReference type="Proteomes" id="UP000053095">
    <property type="component" value="Unassembled WGS sequence"/>
</dbReference>
<feature type="compositionally biased region" description="Polar residues" evidence="5">
    <location>
        <begin position="198"/>
        <end position="211"/>
    </location>
</feature>
<dbReference type="GO" id="GO:0032875">
    <property type="term" value="P:regulation of DNA endoreduplication"/>
    <property type="evidence" value="ECO:0007669"/>
    <property type="project" value="UniProtKB-ARBA"/>
</dbReference>
<dbReference type="GO" id="GO:0000278">
    <property type="term" value="P:mitotic cell cycle"/>
    <property type="evidence" value="ECO:0007669"/>
    <property type="project" value="TreeGrafter"/>
</dbReference>
<sequence>MAPTHRRGPWVQEEDNTLLQLVHEQGPNNWVRISQQMHFRSPKQCRERFHQNLKPSLNHTPISAEEGLMIERMVNEMGKRWAEIARRLGNRSDNAVKNWWNGNMNRKRRGLVVQTTGQQHSSRTCNGRIEAPYPRASEHRHHNDIRRPSTSSITKASLSQSPVTVSQLILRERPVSPSHQNDISRRLAPILTSTTSRIEPSMTSPAFSEISTLEPPSMVSDHNSVSSASPRTLPSPQMLPLPIDSRQAFWYSEQHRRGSTSTYSSYLTSSAREEIYFSQHPEHETSYARHWSVDHNYSKSVTETGSSSERRDSRMGLQSLLN</sequence>
<evidence type="ECO:0000256" key="4">
    <source>
        <dbReference type="ARBA" id="ARBA00023242"/>
    </source>
</evidence>
<dbReference type="EMBL" id="DF933829">
    <property type="protein sequence ID" value="GAM37784.1"/>
    <property type="molecule type" value="Genomic_DNA"/>
</dbReference>
<dbReference type="Pfam" id="PF13921">
    <property type="entry name" value="Myb_DNA-bind_6"/>
    <property type="match status" value="1"/>
</dbReference>
<dbReference type="GO" id="GO:0033993">
    <property type="term" value="P:response to lipid"/>
    <property type="evidence" value="ECO:0007669"/>
    <property type="project" value="UniProtKB-ARBA"/>
</dbReference>
<feature type="domain" description="Myb-like" evidence="6">
    <location>
        <begin position="2"/>
        <end position="53"/>
    </location>
</feature>
<feature type="domain" description="Myb-like" evidence="6">
    <location>
        <begin position="54"/>
        <end position="104"/>
    </location>
</feature>
<evidence type="ECO:0000259" key="6">
    <source>
        <dbReference type="PROSITE" id="PS50090"/>
    </source>
</evidence>
<feature type="compositionally biased region" description="Polar residues" evidence="5">
    <location>
        <begin position="148"/>
        <end position="158"/>
    </location>
</feature>
<evidence type="ECO:0000259" key="7">
    <source>
        <dbReference type="PROSITE" id="PS51294"/>
    </source>
</evidence>
<dbReference type="PANTHER" id="PTHR45614:SF25">
    <property type="entry name" value="MYB PROTEIN"/>
    <property type="match status" value="1"/>
</dbReference>
<organism evidence="8 9">
    <name type="scientific">Talaromyces pinophilus</name>
    <name type="common">Penicillium pinophilum</name>
    <dbReference type="NCBI Taxonomy" id="128442"/>
    <lineage>
        <taxon>Eukaryota</taxon>
        <taxon>Fungi</taxon>
        <taxon>Dikarya</taxon>
        <taxon>Ascomycota</taxon>
        <taxon>Pezizomycotina</taxon>
        <taxon>Eurotiomycetes</taxon>
        <taxon>Eurotiomycetidae</taxon>
        <taxon>Eurotiales</taxon>
        <taxon>Trichocomaceae</taxon>
        <taxon>Talaromyces</taxon>
        <taxon>Talaromyces sect. Talaromyces</taxon>
    </lineage>
</organism>
<dbReference type="PANTHER" id="PTHR45614">
    <property type="entry name" value="MYB PROTEIN-RELATED"/>
    <property type="match status" value="1"/>
</dbReference>
<evidence type="ECO:0000256" key="3">
    <source>
        <dbReference type="ARBA" id="ARBA00023125"/>
    </source>
</evidence>